<dbReference type="RefSeq" id="WP_116919813.1">
    <property type="nucleotide sequence ID" value="NZ_QEKQ01000010.1"/>
</dbReference>
<dbReference type="EMBL" id="QEKQ01000010">
    <property type="protein sequence ID" value="PVY70088.1"/>
    <property type="molecule type" value="Genomic_DNA"/>
</dbReference>
<dbReference type="AlphaFoldDB" id="A0A2U1CTV1"/>
<dbReference type="Proteomes" id="UP000245887">
    <property type="component" value="Unassembled WGS sequence"/>
</dbReference>
<gene>
    <name evidence="1" type="ORF">C8D92_110119</name>
</gene>
<name>A0A2U1CTV1_9GAMM</name>
<sequence length="91" mass="9772">MHAMLAEGEDGPVKQKMGEFIDIIHATVLMAGVSERAPAEDVRAALAHLIMGEFTRMALGPRADGLWGDGDGVTPLFRSYFIEGEAARGDE</sequence>
<evidence type="ECO:0000313" key="1">
    <source>
        <dbReference type="EMBL" id="PVY70088.1"/>
    </source>
</evidence>
<evidence type="ECO:0000313" key="2">
    <source>
        <dbReference type="Proteomes" id="UP000245887"/>
    </source>
</evidence>
<comment type="caution">
    <text evidence="1">The sequence shown here is derived from an EMBL/GenBank/DDBJ whole genome shotgun (WGS) entry which is preliminary data.</text>
</comment>
<proteinExistence type="predicted"/>
<accession>A0A2U1CTV1</accession>
<organism evidence="1 2">
    <name type="scientific">Tamilnaduibacter salinus</name>
    <dbReference type="NCBI Taxonomy" id="1484056"/>
    <lineage>
        <taxon>Bacteria</taxon>
        <taxon>Pseudomonadati</taxon>
        <taxon>Pseudomonadota</taxon>
        <taxon>Gammaproteobacteria</taxon>
        <taxon>Pseudomonadales</taxon>
        <taxon>Marinobacteraceae</taxon>
        <taxon>Tamilnaduibacter</taxon>
    </lineage>
</organism>
<reference evidence="1 2" key="1">
    <citation type="submission" date="2018-04" db="EMBL/GenBank/DDBJ databases">
        <title>Genomic Encyclopedia of Type Strains, Phase IV (KMG-IV): sequencing the most valuable type-strain genomes for metagenomic binning, comparative biology and taxonomic classification.</title>
        <authorList>
            <person name="Goeker M."/>
        </authorList>
    </citation>
    <scope>NUCLEOTIDE SEQUENCE [LARGE SCALE GENOMIC DNA]</scope>
    <source>
        <strain evidence="1 2">DSM 28688</strain>
    </source>
</reference>
<protein>
    <submittedName>
        <fullName evidence="1">Uncharacterized protein</fullName>
    </submittedName>
</protein>
<dbReference type="OrthoDB" id="5816932at2"/>